<evidence type="ECO:0000313" key="8">
    <source>
        <dbReference type="Proteomes" id="UP000002035"/>
    </source>
</evidence>
<dbReference type="eggNOG" id="KOG3178">
    <property type="taxonomic scope" value="Eukaryota"/>
</dbReference>
<dbReference type="PIRSF" id="PIRSF005739">
    <property type="entry name" value="O-mtase"/>
    <property type="match status" value="1"/>
</dbReference>
<evidence type="ECO:0000256" key="1">
    <source>
        <dbReference type="ARBA" id="ARBA00022603"/>
    </source>
</evidence>
<accession>C5FMP6</accession>
<evidence type="ECO:0000256" key="3">
    <source>
        <dbReference type="ARBA" id="ARBA00022691"/>
    </source>
</evidence>
<dbReference type="GO" id="GO:0032259">
    <property type="term" value="P:methylation"/>
    <property type="evidence" value="ECO:0007669"/>
    <property type="project" value="UniProtKB-KW"/>
</dbReference>
<protein>
    <submittedName>
        <fullName evidence="7">O-methyl transferase B</fullName>
    </submittedName>
</protein>
<dbReference type="InterPro" id="IPR036390">
    <property type="entry name" value="WH_DNA-bd_sf"/>
</dbReference>
<evidence type="ECO:0000256" key="2">
    <source>
        <dbReference type="ARBA" id="ARBA00022679"/>
    </source>
</evidence>
<dbReference type="Pfam" id="PF08100">
    <property type="entry name" value="Dimerisation"/>
    <property type="match status" value="1"/>
</dbReference>
<dbReference type="GO" id="GO:0008171">
    <property type="term" value="F:O-methyltransferase activity"/>
    <property type="evidence" value="ECO:0007669"/>
    <property type="project" value="InterPro"/>
</dbReference>
<dbReference type="InterPro" id="IPR016461">
    <property type="entry name" value="COMT-like"/>
</dbReference>
<gene>
    <name evidence="7" type="ORF">MCYG_03968</name>
</gene>
<dbReference type="OrthoDB" id="1535081at2759"/>
<dbReference type="Proteomes" id="UP000002035">
    <property type="component" value="Unassembled WGS sequence"/>
</dbReference>
<dbReference type="SUPFAM" id="SSF46785">
    <property type="entry name" value="Winged helix' DNA-binding domain"/>
    <property type="match status" value="1"/>
</dbReference>
<feature type="domain" description="O-methyltransferase C-terminal" evidence="5">
    <location>
        <begin position="224"/>
        <end position="361"/>
    </location>
</feature>
<dbReference type="Gene3D" id="1.10.10.10">
    <property type="entry name" value="Winged helix-like DNA-binding domain superfamily/Winged helix DNA-binding domain"/>
    <property type="match status" value="1"/>
</dbReference>
<organism evidence="7 8">
    <name type="scientific">Arthroderma otae (strain ATCC MYA-4605 / CBS 113480)</name>
    <name type="common">Microsporum canis</name>
    <dbReference type="NCBI Taxonomy" id="554155"/>
    <lineage>
        <taxon>Eukaryota</taxon>
        <taxon>Fungi</taxon>
        <taxon>Dikarya</taxon>
        <taxon>Ascomycota</taxon>
        <taxon>Pezizomycotina</taxon>
        <taxon>Eurotiomycetes</taxon>
        <taxon>Eurotiomycetidae</taxon>
        <taxon>Onygenales</taxon>
        <taxon>Arthrodermataceae</taxon>
        <taxon>Microsporum</taxon>
    </lineage>
</organism>
<evidence type="ECO:0000259" key="6">
    <source>
        <dbReference type="Pfam" id="PF08100"/>
    </source>
</evidence>
<dbReference type="PANTHER" id="PTHR43712">
    <property type="entry name" value="PUTATIVE (AFU_ORTHOLOGUE AFUA_4G14580)-RELATED"/>
    <property type="match status" value="1"/>
</dbReference>
<dbReference type="EMBL" id="DS995703">
    <property type="protein sequence ID" value="EEQ31149.1"/>
    <property type="molecule type" value="Genomic_DNA"/>
</dbReference>
<dbReference type="PANTHER" id="PTHR43712:SF4">
    <property type="entry name" value="O-METHYLTRANSFERASE DOMAIN-CONTAINING PROTEIN"/>
    <property type="match status" value="1"/>
</dbReference>
<dbReference type="OMA" id="NDYMALR"/>
<dbReference type="HOGENOM" id="CLU_005533_5_0_1"/>
<keyword evidence="3" id="KW-0949">S-adenosyl-L-methionine</keyword>
<dbReference type="RefSeq" id="XP_002848462.1">
    <property type="nucleotide sequence ID" value="XM_002848416.1"/>
</dbReference>
<dbReference type="InterPro" id="IPR001077">
    <property type="entry name" value="COMT_C"/>
</dbReference>
<dbReference type="Gene3D" id="3.40.50.150">
    <property type="entry name" value="Vaccinia Virus protein VP39"/>
    <property type="match status" value="1"/>
</dbReference>
<dbReference type="InterPro" id="IPR036388">
    <property type="entry name" value="WH-like_DNA-bd_sf"/>
</dbReference>
<keyword evidence="2 7" id="KW-0808">Transferase</keyword>
<dbReference type="AlphaFoldDB" id="C5FMP6"/>
<reference evidence="8" key="1">
    <citation type="journal article" date="2012" name="MBio">
        <title>Comparative genome analysis of Trichophyton rubrum and related dermatophytes reveals candidate genes involved in infection.</title>
        <authorList>
            <person name="Martinez D.A."/>
            <person name="Oliver B.G."/>
            <person name="Graeser Y."/>
            <person name="Goldberg J.M."/>
            <person name="Li W."/>
            <person name="Martinez-Rossi N.M."/>
            <person name="Monod M."/>
            <person name="Shelest E."/>
            <person name="Barton R.C."/>
            <person name="Birch E."/>
            <person name="Brakhage A.A."/>
            <person name="Chen Z."/>
            <person name="Gurr S.J."/>
            <person name="Heiman D."/>
            <person name="Heitman J."/>
            <person name="Kosti I."/>
            <person name="Rossi A."/>
            <person name="Saif S."/>
            <person name="Samalova M."/>
            <person name="Saunders C.W."/>
            <person name="Shea T."/>
            <person name="Summerbell R.C."/>
            <person name="Xu J."/>
            <person name="Young S."/>
            <person name="Zeng Q."/>
            <person name="Birren B.W."/>
            <person name="Cuomo C.A."/>
            <person name="White T.C."/>
        </authorList>
    </citation>
    <scope>NUCLEOTIDE SEQUENCE [LARGE SCALE GENOMIC DNA]</scope>
    <source>
        <strain evidence="8">ATCC MYA-4605 / CBS 113480</strain>
    </source>
</reference>
<evidence type="ECO:0000313" key="7">
    <source>
        <dbReference type="EMBL" id="EEQ31149.1"/>
    </source>
</evidence>
<dbReference type="PROSITE" id="PS51683">
    <property type="entry name" value="SAM_OMT_II"/>
    <property type="match status" value="1"/>
</dbReference>
<evidence type="ECO:0000256" key="4">
    <source>
        <dbReference type="PIRSR" id="PIRSR005739-1"/>
    </source>
</evidence>
<dbReference type="SUPFAM" id="SSF53335">
    <property type="entry name" value="S-adenosyl-L-methionine-dependent methyltransferases"/>
    <property type="match status" value="1"/>
</dbReference>
<dbReference type="VEuPathDB" id="FungiDB:MCYG_03968"/>
<name>C5FMP6_ARTOC</name>
<keyword evidence="1" id="KW-0489">Methyltransferase</keyword>
<dbReference type="Pfam" id="PF00891">
    <property type="entry name" value="Methyltransf_2"/>
    <property type="match status" value="1"/>
</dbReference>
<keyword evidence="8" id="KW-1185">Reference proteome</keyword>
<dbReference type="InterPro" id="IPR012967">
    <property type="entry name" value="COMT_dimerisation"/>
</dbReference>
<feature type="active site" description="Proton acceptor" evidence="4">
    <location>
        <position position="292"/>
    </location>
</feature>
<sequence>MDATLDSIKQLAATASEATRRQLIISLNKLILSLEGPSDTIHRYGHMNLETATIRIGFDLGIFKLLSGAERPLGVEEVAQKCGAEPQLMSRILRYLAAIDIVDEVSANRYTANNITTNLTEKSVEAGLSHYFYTAGPQYEALPGFLKRIGYKNPVDELHTAFQDAWKTPLHAFQWFAENNSHLTYFNDYMALRRKPELSWLSVYPVAQEVEGWDSKDNSRAIYVNIGGGIGHQCKQFKEKYPDLPGRVILQDLPHSIAKALPTPGVENMEHDFFQPQPIKDAKFYYLRAILHDHPPHKARNILEQTKAAMGPESVILIDEMILPETGVNIMAASIDMTMLTALAGMERNEAQWREILAEVGLEFVEKFVYSPVHYEGVIQARLPSSGKGG</sequence>
<dbReference type="GeneID" id="9222784"/>
<evidence type="ECO:0000259" key="5">
    <source>
        <dbReference type="Pfam" id="PF00891"/>
    </source>
</evidence>
<dbReference type="STRING" id="554155.C5FMP6"/>
<dbReference type="GO" id="GO:0046983">
    <property type="term" value="F:protein dimerization activity"/>
    <property type="evidence" value="ECO:0007669"/>
    <property type="project" value="InterPro"/>
</dbReference>
<dbReference type="InterPro" id="IPR029063">
    <property type="entry name" value="SAM-dependent_MTases_sf"/>
</dbReference>
<proteinExistence type="predicted"/>
<feature type="domain" description="O-methyltransferase dimerisation" evidence="6">
    <location>
        <begin position="52"/>
        <end position="117"/>
    </location>
</feature>